<dbReference type="InterPro" id="IPR057678">
    <property type="entry name" value="DUF7918"/>
</dbReference>
<keyword evidence="3" id="KW-1185">Reference proteome</keyword>
<dbReference type="PANTHER" id="PTHR36223">
    <property type="entry name" value="BETA-LACTAMASE-TYPE TRANSPEPTIDASE FOLD DOMAIN CONTAINING PROTEIN"/>
    <property type="match status" value="1"/>
</dbReference>
<feature type="domain" description="DUF7918" evidence="1">
    <location>
        <begin position="107"/>
        <end position="340"/>
    </location>
</feature>
<evidence type="ECO:0000259" key="1">
    <source>
        <dbReference type="Pfam" id="PF25534"/>
    </source>
</evidence>
<dbReference type="EMBL" id="CP019471">
    <property type="protein sequence ID" value="UQC74461.1"/>
    <property type="molecule type" value="Genomic_DNA"/>
</dbReference>
<accession>A0A9Q8SBN9</accession>
<dbReference type="Pfam" id="PF25534">
    <property type="entry name" value="DUF7918"/>
    <property type="match status" value="1"/>
</dbReference>
<dbReference type="Proteomes" id="UP000830671">
    <property type="component" value="Chromosome 1"/>
</dbReference>
<protein>
    <recommendedName>
        <fullName evidence="1">DUF7918 domain-containing protein</fullName>
    </recommendedName>
</protein>
<name>A0A9Q8SBN9_9PEZI</name>
<dbReference type="AlphaFoldDB" id="A0A9Q8SBN9"/>
<evidence type="ECO:0000313" key="2">
    <source>
        <dbReference type="EMBL" id="UQC74461.1"/>
    </source>
</evidence>
<sequence length="438" mass="50664">MEGMDQEVTGFSSTPTPKPSTFLSLGDSLFHILLPVFRSKGKRSKVVVLSVLSSFCRQNLHDHSISAHSFQNHTFYTTNQIRLPSKMAIIDTLPAVSVSVRLKKAYRDADEYPDPYPYHEHERYMDDYEQCARNYIESKEGTEFAVHVNVLDDATIDPWIHHDEGLVFLLFLDGHFMGKRFCYDDDFKHGGWHFAFKGKRHPNQHRTAMVESNFKFQTITAVDQDATDGEWRRAKDLGTIEVRVRLARFAGGPRRNRWVNLERPFREPEYNKCEISEEAIKGRPIYHGTSFTPPVNKSLRPPRFAHRAAMERIRTGPLFATYTFKYRSRDALKIEEILHQTPSPEPAPAPFFRQKPAYLGNSSLPRFEDLHEDEVERLARERHQQLQDEQAQSSAQKNKRNYDDFCDFTDGADEHLARPYKIIKLGNGHDAIDLTGGY</sequence>
<dbReference type="RefSeq" id="XP_049136111.1">
    <property type="nucleotide sequence ID" value="XM_049280154.1"/>
</dbReference>
<dbReference type="PANTHER" id="PTHR36223:SF1">
    <property type="entry name" value="TRANSCRIPTION ELONGATION FACTOR EAF N-TERMINAL DOMAIN-CONTAINING PROTEIN"/>
    <property type="match status" value="1"/>
</dbReference>
<reference evidence="2" key="1">
    <citation type="journal article" date="2021" name="Mol. Plant Microbe Interact.">
        <title>Complete Genome Sequence of the Plant-Pathogenic Fungus Colletotrichum lupini.</title>
        <authorList>
            <person name="Baroncelli R."/>
            <person name="Pensec F."/>
            <person name="Da Lio D."/>
            <person name="Boufleur T."/>
            <person name="Vicente I."/>
            <person name="Sarrocco S."/>
            <person name="Picot A."/>
            <person name="Baraldi E."/>
            <person name="Sukno S."/>
            <person name="Thon M."/>
            <person name="Le Floch G."/>
        </authorList>
    </citation>
    <scope>NUCLEOTIDE SEQUENCE</scope>
    <source>
        <strain evidence="2">IMI 504893</strain>
    </source>
</reference>
<gene>
    <name evidence="2" type="ORF">CLUP02_01112</name>
</gene>
<organism evidence="2 3">
    <name type="scientific">Colletotrichum lupini</name>
    <dbReference type="NCBI Taxonomy" id="145971"/>
    <lineage>
        <taxon>Eukaryota</taxon>
        <taxon>Fungi</taxon>
        <taxon>Dikarya</taxon>
        <taxon>Ascomycota</taxon>
        <taxon>Pezizomycotina</taxon>
        <taxon>Sordariomycetes</taxon>
        <taxon>Hypocreomycetidae</taxon>
        <taxon>Glomerellales</taxon>
        <taxon>Glomerellaceae</taxon>
        <taxon>Colletotrichum</taxon>
        <taxon>Colletotrichum acutatum species complex</taxon>
    </lineage>
</organism>
<dbReference type="GeneID" id="73335164"/>
<dbReference type="KEGG" id="clup:CLUP02_01112"/>
<evidence type="ECO:0000313" key="3">
    <source>
        <dbReference type="Proteomes" id="UP000830671"/>
    </source>
</evidence>
<proteinExistence type="predicted"/>